<organism evidence="3 4">
    <name type="scientific">Marinomonas phaeophyticola</name>
    <dbReference type="NCBI Taxonomy" id="3004091"/>
    <lineage>
        <taxon>Bacteria</taxon>
        <taxon>Pseudomonadati</taxon>
        <taxon>Pseudomonadota</taxon>
        <taxon>Gammaproteobacteria</taxon>
        <taxon>Oceanospirillales</taxon>
        <taxon>Oceanospirillaceae</taxon>
        <taxon>Marinomonas</taxon>
    </lineage>
</organism>
<gene>
    <name evidence="3" type="ORF">O1D97_16460</name>
</gene>
<protein>
    <submittedName>
        <fullName evidence="3">Tripartite tricarboxylate transporter substrate binding protein</fullName>
    </submittedName>
</protein>
<feature type="chain" id="PRO_5045682179" evidence="2">
    <location>
        <begin position="23"/>
        <end position="310"/>
    </location>
</feature>
<feature type="signal peptide" evidence="2">
    <location>
        <begin position="1"/>
        <end position="22"/>
    </location>
</feature>
<accession>A0ABT4JY65</accession>
<comment type="caution">
    <text evidence="3">The sequence shown here is derived from an EMBL/GenBank/DDBJ whole genome shotgun (WGS) entry which is preliminary data.</text>
</comment>
<dbReference type="PANTHER" id="PTHR42928">
    <property type="entry name" value="TRICARBOXYLATE-BINDING PROTEIN"/>
    <property type="match status" value="1"/>
</dbReference>
<evidence type="ECO:0000256" key="2">
    <source>
        <dbReference type="SAM" id="SignalP"/>
    </source>
</evidence>
<evidence type="ECO:0000313" key="4">
    <source>
        <dbReference type="Proteomes" id="UP001149719"/>
    </source>
</evidence>
<dbReference type="CDD" id="cd07012">
    <property type="entry name" value="PBP2_Bug_TTT"/>
    <property type="match status" value="1"/>
</dbReference>
<dbReference type="Proteomes" id="UP001149719">
    <property type="component" value="Unassembled WGS sequence"/>
</dbReference>
<evidence type="ECO:0000313" key="3">
    <source>
        <dbReference type="EMBL" id="MCZ2723161.1"/>
    </source>
</evidence>
<dbReference type="Gene3D" id="3.40.190.150">
    <property type="entry name" value="Bordetella uptake gene, domain 1"/>
    <property type="match status" value="1"/>
</dbReference>
<sequence>MTKSVLSAISISLMAFSGAALSADYPSKPIRVIIPFAAGGQGDVFARLIINRIEELKLLPQPMVVVNVPGGGATVGIRKAHSAKADGYSLMYIHQTLMTNEINGKLKFNYQDFTPIAETNNTCLLTVTADGSGIDSAEDWISAAKAQPNGVKEATLIGSAAFFTTEMLSKEAGVKIGYVNAGGGSKRIASILGNHTKTTVLVATPVAKNPKLKGLLYYGAERNSQLPDTPTAMELGYDVISCLNNVWYAPKNVPEQVVTTLSNAFDTVMKDEQLISDIHSRGQEAGFFTGEQLLNRLADSYIRLSDVVKK</sequence>
<dbReference type="RefSeq" id="WP_269127255.1">
    <property type="nucleotide sequence ID" value="NZ_JAPUBN010000020.1"/>
</dbReference>
<dbReference type="InterPro" id="IPR042100">
    <property type="entry name" value="Bug_dom1"/>
</dbReference>
<dbReference type="EMBL" id="JAPUBN010000020">
    <property type="protein sequence ID" value="MCZ2723161.1"/>
    <property type="molecule type" value="Genomic_DNA"/>
</dbReference>
<name>A0ABT4JY65_9GAMM</name>
<keyword evidence="2" id="KW-0732">Signal</keyword>
<dbReference type="InterPro" id="IPR005064">
    <property type="entry name" value="BUG"/>
</dbReference>
<proteinExistence type="inferred from homology"/>
<evidence type="ECO:0000256" key="1">
    <source>
        <dbReference type="ARBA" id="ARBA00006987"/>
    </source>
</evidence>
<dbReference type="Gene3D" id="3.40.190.10">
    <property type="entry name" value="Periplasmic binding protein-like II"/>
    <property type="match status" value="1"/>
</dbReference>
<dbReference type="PIRSF" id="PIRSF017082">
    <property type="entry name" value="YflP"/>
    <property type="match status" value="1"/>
</dbReference>
<dbReference type="Pfam" id="PF03401">
    <property type="entry name" value="TctC"/>
    <property type="match status" value="1"/>
</dbReference>
<dbReference type="PANTHER" id="PTHR42928:SF5">
    <property type="entry name" value="BLR1237 PROTEIN"/>
    <property type="match status" value="1"/>
</dbReference>
<keyword evidence="4" id="KW-1185">Reference proteome</keyword>
<comment type="similarity">
    <text evidence="1">Belongs to the UPF0065 (bug) family.</text>
</comment>
<reference evidence="3" key="1">
    <citation type="submission" date="2022-12" db="EMBL/GenBank/DDBJ databases">
        <title>Marinomonas 15G1-11 sp. nov, isolated from marine algae.</title>
        <authorList>
            <person name="Butt M."/>
            <person name="Choi D.G."/>
            <person name="Kim J.M."/>
            <person name="Lee J.K."/>
            <person name="Baek J.H."/>
            <person name="Jeon C.O."/>
        </authorList>
    </citation>
    <scope>NUCLEOTIDE SEQUENCE</scope>
    <source>
        <strain evidence="3">15G1-11</strain>
    </source>
</reference>